<dbReference type="STRING" id="150121.SAMN06296010_1688"/>
<dbReference type="SUPFAM" id="SSF53335">
    <property type="entry name" value="S-adenosyl-L-methionine-dependent methyltransferases"/>
    <property type="match status" value="1"/>
</dbReference>
<organism evidence="2 3">
    <name type="scientific">Agreia pratensis</name>
    <dbReference type="NCBI Taxonomy" id="150121"/>
    <lineage>
        <taxon>Bacteria</taxon>
        <taxon>Bacillati</taxon>
        <taxon>Actinomycetota</taxon>
        <taxon>Actinomycetes</taxon>
        <taxon>Micrococcales</taxon>
        <taxon>Microbacteriaceae</taxon>
        <taxon>Agreia</taxon>
    </lineage>
</organism>
<dbReference type="RefSeq" id="WP_176223303.1">
    <property type="nucleotide sequence ID" value="NZ_FXAY01000002.1"/>
</dbReference>
<evidence type="ECO:0000313" key="3">
    <source>
        <dbReference type="Proteomes" id="UP000193244"/>
    </source>
</evidence>
<keyword evidence="3" id="KW-1185">Reference proteome</keyword>
<keyword evidence="1" id="KW-0620">Polyamine biosynthesis</keyword>
<evidence type="ECO:0008006" key="4">
    <source>
        <dbReference type="Google" id="ProtNLM"/>
    </source>
</evidence>
<dbReference type="Proteomes" id="UP000193244">
    <property type="component" value="Unassembled WGS sequence"/>
</dbReference>
<dbReference type="InterPro" id="IPR029063">
    <property type="entry name" value="SAM-dependent_MTases_sf"/>
</dbReference>
<name>A0A1X7JQI0_9MICO</name>
<dbReference type="NCBIfam" id="NF037959">
    <property type="entry name" value="MFS_SpdSyn"/>
    <property type="match status" value="1"/>
</dbReference>
<sequence length="254" mass="26674">MSEAVERVLPSKTVARLTPDPFVAGALTLSLDSVPQSHVSLRDPRHLFYDYMRRMGTAIDLAARAAEPITVLHLGAGALTLARYVAETRPGSRQLAVEGERGLVPFVLEEAPLPRSAAVDLIESDALDALETLAAVGSHWRARADVVVCDVYSGLETPAHLVTPAFFTAVHSILAPGGTVLVNVADDADLARSEAQIAAMSAVFPRVAMIGPSALLDGREAGNIVLLAGSDPAIVERMPSLAAAGPHPVAWRVA</sequence>
<dbReference type="PANTHER" id="PTHR43317:SF1">
    <property type="entry name" value="THERMOSPERMINE SYNTHASE ACAULIS5"/>
    <property type="match status" value="1"/>
</dbReference>
<dbReference type="Gene3D" id="3.40.50.150">
    <property type="entry name" value="Vaccinia Virus protein VP39"/>
    <property type="match status" value="1"/>
</dbReference>
<proteinExistence type="predicted"/>
<gene>
    <name evidence="2" type="ORF">SAMN06296010_1688</name>
</gene>
<evidence type="ECO:0000313" key="2">
    <source>
        <dbReference type="EMBL" id="SMG30289.1"/>
    </source>
</evidence>
<dbReference type="EMBL" id="FXAY01000002">
    <property type="protein sequence ID" value="SMG30289.1"/>
    <property type="molecule type" value="Genomic_DNA"/>
</dbReference>
<dbReference type="GO" id="GO:0006596">
    <property type="term" value="P:polyamine biosynthetic process"/>
    <property type="evidence" value="ECO:0007669"/>
    <property type="project" value="UniProtKB-KW"/>
</dbReference>
<protein>
    <recommendedName>
        <fullName evidence="4">Spermidine synthase</fullName>
    </recommendedName>
</protein>
<accession>A0A1X7JQI0</accession>
<dbReference type="CDD" id="cd02440">
    <property type="entry name" value="AdoMet_MTases"/>
    <property type="match status" value="1"/>
</dbReference>
<evidence type="ECO:0000256" key="1">
    <source>
        <dbReference type="ARBA" id="ARBA00023115"/>
    </source>
</evidence>
<dbReference type="PANTHER" id="PTHR43317">
    <property type="entry name" value="THERMOSPERMINE SYNTHASE ACAULIS5"/>
    <property type="match status" value="1"/>
</dbReference>
<reference evidence="3" key="1">
    <citation type="submission" date="2017-04" db="EMBL/GenBank/DDBJ databases">
        <authorList>
            <person name="Varghese N."/>
            <person name="Submissions S."/>
        </authorList>
    </citation>
    <scope>NUCLEOTIDE SEQUENCE [LARGE SCALE GENOMIC DNA]</scope>
    <source>
        <strain evidence="3">VKM Ac-2510</strain>
    </source>
</reference>
<dbReference type="AlphaFoldDB" id="A0A1X7JQI0"/>